<dbReference type="Pfam" id="PF01037">
    <property type="entry name" value="AsnC_trans_reg"/>
    <property type="match status" value="1"/>
</dbReference>
<keyword evidence="3" id="KW-1185">Reference proteome</keyword>
<name>A0A081RLK1_9ARCH</name>
<dbReference type="SUPFAM" id="SSF54909">
    <property type="entry name" value="Dimeric alpha+beta barrel"/>
    <property type="match status" value="1"/>
</dbReference>
<sequence>MRLTNILAKAFVLINCELGSEKQVIDDLKSVDCVKNTYGVFGAFDILVNLECERHEDLRQMITGKIRRIDNVRSTITLMGIEGQC</sequence>
<evidence type="ECO:0000259" key="1">
    <source>
        <dbReference type="Pfam" id="PF01037"/>
    </source>
</evidence>
<accession>A0A081RLK1</accession>
<dbReference type="Proteomes" id="UP000028059">
    <property type="component" value="Unassembled WGS sequence"/>
</dbReference>
<evidence type="ECO:0000313" key="2">
    <source>
        <dbReference type="EMBL" id="KEQ56074.1"/>
    </source>
</evidence>
<comment type="caution">
    <text evidence="2">The sequence shown here is derived from an EMBL/GenBank/DDBJ whole genome shotgun (WGS) entry which is preliminary data.</text>
</comment>
<dbReference type="InterPro" id="IPR019887">
    <property type="entry name" value="Tscrpt_reg_AsnC/Lrp_C"/>
</dbReference>
<reference evidence="2 3" key="1">
    <citation type="submission" date="2014-06" db="EMBL/GenBank/DDBJ databases">
        <authorList>
            <person name="Ngugi D.K."/>
            <person name="Blom J."/>
            <person name="Alam I."/>
            <person name="Rashid M."/>
            <person name="Ba Alawi W."/>
            <person name="Zhang G."/>
            <person name="Hikmawan T."/>
            <person name="Guan Y."/>
            <person name="Antunes A."/>
            <person name="Siam R."/>
            <person name="ElDorry H."/>
            <person name="Bajic V."/>
            <person name="Stingl U."/>
        </authorList>
    </citation>
    <scope>NUCLEOTIDE SEQUENCE [LARGE SCALE GENOMIC DNA]</scope>
    <source>
        <strain evidence="2">SCGC AAA799-N04</strain>
    </source>
</reference>
<dbReference type="InterPro" id="IPR011008">
    <property type="entry name" value="Dimeric_a/b-barrel"/>
</dbReference>
<feature type="domain" description="Transcription regulator AsnC/Lrp ligand binding" evidence="1">
    <location>
        <begin position="12"/>
        <end position="79"/>
    </location>
</feature>
<dbReference type="AlphaFoldDB" id="A0A081RLK1"/>
<dbReference type="Gene3D" id="3.30.70.920">
    <property type="match status" value="1"/>
</dbReference>
<protein>
    <submittedName>
        <fullName evidence="2">AsnC family transcriptional regulator protein</fullName>
    </submittedName>
</protein>
<organism evidence="2 3">
    <name type="scientific">Marine Group I thaumarchaeote SCGC AAA799-N04</name>
    <dbReference type="NCBI Taxonomy" id="1502293"/>
    <lineage>
        <taxon>Archaea</taxon>
        <taxon>Nitrososphaerota</taxon>
        <taxon>Marine Group I</taxon>
    </lineage>
</organism>
<evidence type="ECO:0000313" key="3">
    <source>
        <dbReference type="Proteomes" id="UP000028059"/>
    </source>
</evidence>
<dbReference type="EMBL" id="JOKN01000034">
    <property type="protein sequence ID" value="KEQ56074.1"/>
    <property type="molecule type" value="Genomic_DNA"/>
</dbReference>
<proteinExistence type="predicted"/>
<gene>
    <name evidence="2" type="ORF">AAA799N04_01506</name>
</gene>